<organism evidence="1 2">
    <name type="scientific">Salmonella typhimurium (strain 14028s / SGSC 2262)</name>
    <dbReference type="NCBI Taxonomy" id="588858"/>
    <lineage>
        <taxon>Bacteria</taxon>
        <taxon>Pseudomonadati</taxon>
        <taxon>Pseudomonadota</taxon>
        <taxon>Gammaproteobacteria</taxon>
        <taxon>Enterobacterales</taxon>
        <taxon>Enterobacteriaceae</taxon>
        <taxon>Salmonella</taxon>
    </lineage>
</organism>
<dbReference type="EMBL" id="CP001363">
    <property type="protein sequence ID" value="ACY88686.1"/>
    <property type="molecule type" value="Genomic_DNA"/>
</dbReference>
<evidence type="ECO:0000313" key="2">
    <source>
        <dbReference type="Proteomes" id="UP000002695"/>
    </source>
</evidence>
<sequence length="46" mass="5662">MHQITFKSCIFHITFYAELCINCHNDKKHLLIKIIEKKSDFRHRFL</sequence>
<dbReference type="KEGG" id="seo:STM14_2223"/>
<name>A0A0F6B2E8_SALT1</name>
<keyword evidence="2" id="KW-1185">Reference proteome</keyword>
<accession>A0A0F6B2E8</accession>
<dbReference type="Proteomes" id="UP000002695">
    <property type="component" value="Chromosome"/>
</dbReference>
<proteinExistence type="predicted"/>
<dbReference type="AlphaFoldDB" id="A0A0F6B2E8"/>
<evidence type="ECO:0000313" key="1">
    <source>
        <dbReference type="EMBL" id="ACY88686.1"/>
    </source>
</evidence>
<gene>
    <name evidence="1" type="ordered locus">STM14_2223</name>
</gene>
<protein>
    <submittedName>
        <fullName evidence="1">Uncharacterized protein</fullName>
    </submittedName>
</protein>
<dbReference type="HOGENOM" id="CLU_3188744_0_0_6"/>
<reference evidence="1 2" key="1">
    <citation type="journal article" date="2010" name="J. Bacteriol.">
        <title>Short-term signatures of evolutionary change in the Salmonella enterica serovar typhimurium 14028 genome.</title>
        <authorList>
            <person name="Jarvik T."/>
            <person name="Smillie C."/>
            <person name="Groisman E.A."/>
            <person name="Ochman H."/>
        </authorList>
    </citation>
    <scope>NUCLEOTIDE SEQUENCE [LARGE SCALE GENOMIC DNA]</scope>
    <source>
        <strain evidence="2">14028s / SGSC 2262</strain>
    </source>
</reference>